<dbReference type="Proteomes" id="UP000312512">
    <property type="component" value="Unassembled WGS sequence"/>
</dbReference>
<dbReference type="EMBL" id="VDLX02000011">
    <property type="protein sequence ID" value="KAB8191757.1"/>
    <property type="molecule type" value="Genomic_DNA"/>
</dbReference>
<dbReference type="RefSeq" id="WP_139633552.1">
    <property type="nucleotide sequence ID" value="NZ_VDLX02000011.1"/>
</dbReference>
<sequence>MDVLGIPIPDAGPVFLVALSLHVVAGLACVSCGVVAMLTRRTGARHRRYGRAYLWGLAVVFATMSVMSAIRWRENAHLFVLGVLAVAAACIGYLDRRGRQRDRVHIAAMGVSYVVLLTAFYVDNGPYLPLWEHLPAWTFWVLPALAGFPLIVRAIRTRKHPS</sequence>
<evidence type="ECO:0000313" key="1">
    <source>
        <dbReference type="EMBL" id="KAB8191757.1"/>
    </source>
</evidence>
<name>A0A5C4W414_9ACTN</name>
<accession>A0A5C4W414</accession>
<comment type="caution">
    <text evidence="1">The sequence shown here is derived from an EMBL/GenBank/DDBJ whole genome shotgun (WGS) entry which is preliminary data.</text>
</comment>
<protein>
    <submittedName>
        <fullName evidence="1">DUF2306 domain-containing protein</fullName>
    </submittedName>
</protein>
<reference evidence="1 2" key="1">
    <citation type="submission" date="2019-10" db="EMBL/GenBank/DDBJ databases">
        <title>Nonomuraea sp. nov., isolated from Phyllanthus amarus.</title>
        <authorList>
            <person name="Klykleung N."/>
            <person name="Tanasupawat S."/>
        </authorList>
    </citation>
    <scope>NUCLEOTIDE SEQUENCE [LARGE SCALE GENOMIC DNA]</scope>
    <source>
        <strain evidence="1 2">PA1-10</strain>
    </source>
</reference>
<dbReference type="AlphaFoldDB" id="A0A5C4W414"/>
<gene>
    <name evidence="1" type="ORF">FH608_027695</name>
</gene>
<proteinExistence type="predicted"/>
<evidence type="ECO:0000313" key="2">
    <source>
        <dbReference type="Proteomes" id="UP000312512"/>
    </source>
</evidence>
<keyword evidence="2" id="KW-1185">Reference proteome</keyword>
<dbReference type="OrthoDB" id="8232231at2"/>
<organism evidence="1 2">
    <name type="scientific">Nonomuraea phyllanthi</name>
    <dbReference type="NCBI Taxonomy" id="2219224"/>
    <lineage>
        <taxon>Bacteria</taxon>
        <taxon>Bacillati</taxon>
        <taxon>Actinomycetota</taxon>
        <taxon>Actinomycetes</taxon>
        <taxon>Streptosporangiales</taxon>
        <taxon>Streptosporangiaceae</taxon>
        <taxon>Nonomuraea</taxon>
    </lineage>
</organism>